<evidence type="ECO:0000313" key="3">
    <source>
        <dbReference type="Proteomes" id="UP001304300"/>
    </source>
</evidence>
<dbReference type="Pfam" id="PF01261">
    <property type="entry name" value="AP_endonuc_2"/>
    <property type="match status" value="1"/>
</dbReference>
<dbReference type="EMBL" id="CP136920">
    <property type="protein sequence ID" value="WOO42356.1"/>
    <property type="molecule type" value="Genomic_DNA"/>
</dbReference>
<sequence length="279" mass="31172">MQIRLLLAIILLTLFFSLTNLSAERTFFPFDNAFQKNTSVEEQVSLLKELGYNGICSRPGRATEELFSALEKYDLKMIASYVVLPANAEGPLPIWLTEHIERLRGSGTIIWLSLTGKNAPDKAAVEVIRKVYDLCETNGVELVLYGHIDFKTDTAATCARLRELAERPGIGLSFTLCHELRQNGQEGLEDTIRSIAPHMRLVQISGANATPTTTNNWQEYIKPLGQGSFDMSRVIETLDEVGYDGPVNLQCYDIAPPAAKHLSESMRAWKQLNQTPEKL</sequence>
<evidence type="ECO:0000313" key="2">
    <source>
        <dbReference type="EMBL" id="WOO42356.1"/>
    </source>
</evidence>
<feature type="domain" description="Xylose isomerase-like TIM barrel" evidence="1">
    <location>
        <begin position="122"/>
        <end position="270"/>
    </location>
</feature>
<name>A0AAQ3LBH9_9BACT</name>
<evidence type="ECO:0000259" key="1">
    <source>
        <dbReference type="Pfam" id="PF01261"/>
    </source>
</evidence>
<protein>
    <submittedName>
        <fullName evidence="2">TIM barrel protein</fullName>
    </submittedName>
</protein>
<proteinExistence type="predicted"/>
<accession>A0AAQ3LBH9</accession>
<dbReference type="SUPFAM" id="SSF51658">
    <property type="entry name" value="Xylose isomerase-like"/>
    <property type="match status" value="1"/>
</dbReference>
<dbReference type="PANTHER" id="PTHR12110">
    <property type="entry name" value="HYDROXYPYRUVATE ISOMERASE"/>
    <property type="match status" value="1"/>
</dbReference>
<dbReference type="AlphaFoldDB" id="A0AAQ3LBH9"/>
<dbReference type="KEGG" id="puo:RZN69_04585"/>
<dbReference type="Gene3D" id="3.20.20.150">
    <property type="entry name" value="Divalent-metal-dependent TIM barrel enzymes"/>
    <property type="match status" value="1"/>
</dbReference>
<dbReference type="PANTHER" id="PTHR12110:SF21">
    <property type="entry name" value="XYLOSE ISOMERASE-LIKE TIM BARREL DOMAIN-CONTAINING PROTEIN"/>
    <property type="match status" value="1"/>
</dbReference>
<dbReference type="InterPro" id="IPR036237">
    <property type="entry name" value="Xyl_isomerase-like_sf"/>
</dbReference>
<keyword evidence="3" id="KW-1185">Reference proteome</keyword>
<dbReference type="RefSeq" id="WP_317834875.1">
    <property type="nucleotide sequence ID" value="NZ_CP136920.1"/>
</dbReference>
<dbReference type="InterPro" id="IPR050312">
    <property type="entry name" value="IolE/XylAMocC-like"/>
</dbReference>
<organism evidence="2 3">
    <name type="scientific">Rubellicoccus peritrichatus</name>
    <dbReference type="NCBI Taxonomy" id="3080537"/>
    <lineage>
        <taxon>Bacteria</taxon>
        <taxon>Pseudomonadati</taxon>
        <taxon>Verrucomicrobiota</taxon>
        <taxon>Opitutia</taxon>
        <taxon>Puniceicoccales</taxon>
        <taxon>Cerasicoccaceae</taxon>
        <taxon>Rubellicoccus</taxon>
    </lineage>
</organism>
<reference evidence="2 3" key="1">
    <citation type="submission" date="2023-10" db="EMBL/GenBank/DDBJ databases">
        <title>Rubellicoccus peritrichatus gen. nov., sp. nov., isolated from an algae of coral reef tank.</title>
        <authorList>
            <person name="Luo J."/>
        </authorList>
    </citation>
    <scope>NUCLEOTIDE SEQUENCE [LARGE SCALE GENOMIC DNA]</scope>
    <source>
        <strain evidence="2 3">CR14</strain>
    </source>
</reference>
<dbReference type="InterPro" id="IPR013022">
    <property type="entry name" value="Xyl_isomerase-like_TIM-brl"/>
</dbReference>
<gene>
    <name evidence="2" type="ORF">RZN69_04585</name>
</gene>
<dbReference type="Proteomes" id="UP001304300">
    <property type="component" value="Chromosome"/>
</dbReference>